<dbReference type="AlphaFoldDB" id="A0A919IW80"/>
<sequence>MAERPVPYRAVLGAITLVLVAALGGAAGQAPPRAPAIIPAGLGDETFLYGDRLYLIASGRAEGDETTQNRVVTTYQLPEARVIARTTIAVTGAVLGLEQIGDVLVLGYQFNTDGRQGVVAQAVGATTPLWRKTARFVQAATADGIALLDDGAGLIAVDVRTGALRWRVPGPAGGLLTPDGGPDGGYPRWLVLGSDSGQLATWDARTGRPLASTTLPTAAGLMWPVGDLVMVDVGNGYDAYRLPGLDRLWHTATDLSQSSVETDCGVIICMFRQQRGMTAVDPATGRAVWRSERWGYAEPFGSYLLAGAGPETPALSVLDPATGQVLGDFGDWQSLGPAGGGRLYGKKDAKGQYRIWYGLLDPATRQVEYLGTAERVSGNCQTAPIADPVLVCRLVDASYAVWHLR</sequence>
<accession>A0A919IW80</accession>
<evidence type="ECO:0000259" key="1">
    <source>
        <dbReference type="Pfam" id="PF13360"/>
    </source>
</evidence>
<evidence type="ECO:0000313" key="2">
    <source>
        <dbReference type="EMBL" id="GIE09329.1"/>
    </source>
</evidence>
<dbReference type="InterPro" id="IPR002372">
    <property type="entry name" value="PQQ_rpt_dom"/>
</dbReference>
<dbReference type="Gene3D" id="2.130.10.10">
    <property type="entry name" value="YVTN repeat-like/Quinoprotein amine dehydrogenase"/>
    <property type="match status" value="1"/>
</dbReference>
<name>A0A919IW80_9ACTN</name>
<evidence type="ECO:0000313" key="3">
    <source>
        <dbReference type="Proteomes" id="UP000598174"/>
    </source>
</evidence>
<proteinExistence type="predicted"/>
<reference evidence="2" key="1">
    <citation type="submission" date="2021-01" db="EMBL/GenBank/DDBJ databases">
        <title>Whole genome shotgun sequence of Actinoplanes ferrugineus NBRC 15555.</title>
        <authorList>
            <person name="Komaki H."/>
            <person name="Tamura T."/>
        </authorList>
    </citation>
    <scope>NUCLEOTIDE SEQUENCE</scope>
    <source>
        <strain evidence="2">NBRC 15555</strain>
    </source>
</reference>
<dbReference type="EMBL" id="BOMM01000008">
    <property type="protein sequence ID" value="GIE09329.1"/>
    <property type="molecule type" value="Genomic_DNA"/>
</dbReference>
<organism evidence="2 3">
    <name type="scientific">Paractinoplanes ferrugineus</name>
    <dbReference type="NCBI Taxonomy" id="113564"/>
    <lineage>
        <taxon>Bacteria</taxon>
        <taxon>Bacillati</taxon>
        <taxon>Actinomycetota</taxon>
        <taxon>Actinomycetes</taxon>
        <taxon>Micromonosporales</taxon>
        <taxon>Micromonosporaceae</taxon>
        <taxon>Paractinoplanes</taxon>
    </lineage>
</organism>
<gene>
    <name evidence="2" type="ORF">Afe05nite_11690</name>
</gene>
<keyword evidence="3" id="KW-1185">Reference proteome</keyword>
<dbReference type="InterPro" id="IPR015943">
    <property type="entry name" value="WD40/YVTN_repeat-like_dom_sf"/>
</dbReference>
<protein>
    <recommendedName>
        <fullName evidence="1">Pyrrolo-quinoline quinone repeat domain-containing protein</fullName>
    </recommendedName>
</protein>
<feature type="domain" description="Pyrrolo-quinoline quinone repeat" evidence="1">
    <location>
        <begin position="154"/>
        <end position="291"/>
    </location>
</feature>
<dbReference type="SUPFAM" id="SSF50998">
    <property type="entry name" value="Quinoprotein alcohol dehydrogenase-like"/>
    <property type="match status" value="1"/>
</dbReference>
<dbReference type="Proteomes" id="UP000598174">
    <property type="component" value="Unassembled WGS sequence"/>
</dbReference>
<dbReference type="Pfam" id="PF13360">
    <property type="entry name" value="PQQ_2"/>
    <property type="match status" value="1"/>
</dbReference>
<dbReference type="InterPro" id="IPR011047">
    <property type="entry name" value="Quinoprotein_ADH-like_sf"/>
</dbReference>
<comment type="caution">
    <text evidence="2">The sequence shown here is derived from an EMBL/GenBank/DDBJ whole genome shotgun (WGS) entry which is preliminary data.</text>
</comment>